<dbReference type="GO" id="GO:0008519">
    <property type="term" value="F:ammonium channel activity"/>
    <property type="evidence" value="ECO:0007669"/>
    <property type="project" value="InterPro"/>
</dbReference>
<feature type="transmembrane region" description="Helical" evidence="8">
    <location>
        <begin position="73"/>
        <end position="92"/>
    </location>
</feature>
<comment type="similarity">
    <text evidence="2 8">Belongs to the ammonia transporter channel (TC 1.A.11.2) family.</text>
</comment>
<keyword evidence="3 8" id="KW-0813">Transport</keyword>
<dbReference type="Proteomes" id="UP000612055">
    <property type="component" value="Unassembled WGS sequence"/>
</dbReference>
<feature type="transmembrane region" description="Helical" evidence="8">
    <location>
        <begin position="183"/>
        <end position="203"/>
    </location>
</feature>
<keyword evidence="5 8" id="KW-1133">Transmembrane helix</keyword>
<dbReference type="InterPro" id="IPR029020">
    <property type="entry name" value="Ammonium/urea_transptr"/>
</dbReference>
<dbReference type="GO" id="GO:0097272">
    <property type="term" value="P:ammonium homeostasis"/>
    <property type="evidence" value="ECO:0007669"/>
    <property type="project" value="TreeGrafter"/>
</dbReference>
<dbReference type="Gene3D" id="1.10.3430.10">
    <property type="entry name" value="Ammonium transporter AmtB like domains"/>
    <property type="match status" value="1"/>
</dbReference>
<sequence>MALAGCSVEQAAQVLALTGGDTAAAGAICSGGDVGALGAAGAVTKWTVGQLRTAQEDLAAVQTGLDTAFVLSSAYQVFMMQLGFALFAAGVVRPKNTVAIFLKNLFDTCIAGVAFYLLGYSFAFGALEPTNGFIGYGDFALSATTSGPPPNPWHLFVWNWSFCSAATTILSGSIAERGTFVGYTLYAVFMPAWVYPVVVHWLWSPNGWLSAKNAEDRILGVGAIDYAGSGVVHLMGGMAALVGSAFVGPRVGRFATAGSAGTGEASSQLYRATAAPHLYLMGTLILWFGWFGFNPASRLTISDAVSATIVGRTAVTTTLSGCCGALAGLGFTYWRHRVWDLLSTCIGALAGMVAVTSGCSVIEPWAAIICGSLAPLWYEAGEALLERLKIDDPVSAFPLHACCGVWGLLFTGLLASENYITQVYNITPGHNRMGLFYGGHAQLLLCQFIAVCVIAGWSAFNMTVLFGGLHFSGLLRVGAEKEAAGMDLASCGQYNAPGAVNIHSSKVSTKADTVLAAISMDRRANGGPGMDYSLRPSASGQLSSHHTTASVTAAVSPLGPSPPSGVGAGPGAGVGALQLPARPSSSPEVGPTPTGAGAGAGALVANGSGVQAAMGGGAASGPGAVGPGGAPMHARVAAMMAEATVGQPALSSSAP</sequence>
<dbReference type="NCBIfam" id="TIGR00836">
    <property type="entry name" value="amt"/>
    <property type="match status" value="1"/>
</dbReference>
<evidence type="ECO:0000259" key="10">
    <source>
        <dbReference type="Pfam" id="PF00909"/>
    </source>
</evidence>
<dbReference type="PROSITE" id="PS01219">
    <property type="entry name" value="AMMONIUM_TRANSP"/>
    <property type="match status" value="1"/>
</dbReference>
<feature type="transmembrane region" description="Helical" evidence="8">
    <location>
        <begin position="269"/>
        <end position="293"/>
    </location>
</feature>
<keyword evidence="12" id="KW-1185">Reference proteome</keyword>
<organism evidence="11 12">
    <name type="scientific">Edaphochlamys debaryana</name>
    <dbReference type="NCBI Taxonomy" id="47281"/>
    <lineage>
        <taxon>Eukaryota</taxon>
        <taxon>Viridiplantae</taxon>
        <taxon>Chlorophyta</taxon>
        <taxon>core chlorophytes</taxon>
        <taxon>Chlorophyceae</taxon>
        <taxon>CS clade</taxon>
        <taxon>Chlamydomonadales</taxon>
        <taxon>Chlamydomonadales incertae sedis</taxon>
        <taxon>Edaphochlamys</taxon>
    </lineage>
</organism>
<name>A0A835XPU4_9CHLO</name>
<feature type="compositionally biased region" description="Polar residues" evidence="9">
    <location>
        <begin position="536"/>
        <end position="551"/>
    </location>
</feature>
<feature type="transmembrane region" description="Helical" evidence="8">
    <location>
        <begin position="397"/>
        <end position="415"/>
    </location>
</feature>
<feature type="region of interest" description="Disordered" evidence="9">
    <location>
        <begin position="528"/>
        <end position="597"/>
    </location>
</feature>
<keyword evidence="7 8" id="KW-0924">Ammonia transport</keyword>
<dbReference type="Pfam" id="PF00909">
    <property type="entry name" value="Ammonium_transp"/>
    <property type="match status" value="1"/>
</dbReference>
<keyword evidence="6 8" id="KW-0472">Membrane</keyword>
<accession>A0A835XPU4</accession>
<evidence type="ECO:0000256" key="8">
    <source>
        <dbReference type="RuleBase" id="RU362002"/>
    </source>
</evidence>
<dbReference type="SUPFAM" id="SSF111352">
    <property type="entry name" value="Ammonium transporter"/>
    <property type="match status" value="1"/>
</dbReference>
<dbReference type="OrthoDB" id="526147at2759"/>
<feature type="transmembrane region" description="Helical" evidence="8">
    <location>
        <begin position="223"/>
        <end position="248"/>
    </location>
</feature>
<feature type="transmembrane region" description="Helical" evidence="8">
    <location>
        <begin position="346"/>
        <end position="377"/>
    </location>
</feature>
<dbReference type="InterPro" id="IPR018047">
    <property type="entry name" value="Ammonium_transpt_CS"/>
</dbReference>
<reference evidence="11" key="1">
    <citation type="journal article" date="2020" name="bioRxiv">
        <title>Comparative genomics of Chlamydomonas.</title>
        <authorList>
            <person name="Craig R.J."/>
            <person name="Hasan A.R."/>
            <person name="Ness R.W."/>
            <person name="Keightley P.D."/>
        </authorList>
    </citation>
    <scope>NUCLEOTIDE SEQUENCE</scope>
    <source>
        <strain evidence="11">CCAP 11/70</strain>
    </source>
</reference>
<evidence type="ECO:0000256" key="4">
    <source>
        <dbReference type="ARBA" id="ARBA00022692"/>
    </source>
</evidence>
<protein>
    <recommendedName>
        <fullName evidence="8">Ammonium transporter</fullName>
    </recommendedName>
</protein>
<dbReference type="PANTHER" id="PTHR11730:SF6">
    <property type="entry name" value="AMMONIUM TRANSPORTER"/>
    <property type="match status" value="1"/>
</dbReference>
<feature type="transmembrane region" description="Helical" evidence="8">
    <location>
        <begin position="153"/>
        <end position="171"/>
    </location>
</feature>
<feature type="transmembrane region" description="Helical" evidence="8">
    <location>
        <begin position="104"/>
        <end position="127"/>
    </location>
</feature>
<dbReference type="EMBL" id="JAEHOE010000091">
    <property type="protein sequence ID" value="KAG2487831.1"/>
    <property type="molecule type" value="Genomic_DNA"/>
</dbReference>
<comment type="caution">
    <text evidence="11">The sequence shown here is derived from an EMBL/GenBank/DDBJ whole genome shotgun (WGS) entry which is preliminary data.</text>
</comment>
<evidence type="ECO:0000256" key="5">
    <source>
        <dbReference type="ARBA" id="ARBA00022989"/>
    </source>
</evidence>
<evidence type="ECO:0000313" key="12">
    <source>
        <dbReference type="Proteomes" id="UP000612055"/>
    </source>
</evidence>
<dbReference type="InterPro" id="IPR024041">
    <property type="entry name" value="NH4_transpt_AmtB-like_dom"/>
</dbReference>
<evidence type="ECO:0000256" key="6">
    <source>
        <dbReference type="ARBA" id="ARBA00023136"/>
    </source>
</evidence>
<evidence type="ECO:0000256" key="3">
    <source>
        <dbReference type="ARBA" id="ARBA00022448"/>
    </source>
</evidence>
<dbReference type="FunFam" id="1.10.3430.10:FF:000016">
    <property type="entry name" value="Ammonium transporter"/>
    <property type="match status" value="1"/>
</dbReference>
<evidence type="ECO:0000313" key="11">
    <source>
        <dbReference type="EMBL" id="KAG2487831.1"/>
    </source>
</evidence>
<evidence type="ECO:0000256" key="7">
    <source>
        <dbReference type="ARBA" id="ARBA00023177"/>
    </source>
</evidence>
<feature type="domain" description="Ammonium transporter AmtB-like" evidence="10">
    <location>
        <begin position="69"/>
        <end position="493"/>
    </location>
</feature>
<gene>
    <name evidence="11" type="ORF">HYH03_013548</name>
</gene>
<evidence type="ECO:0000256" key="2">
    <source>
        <dbReference type="ARBA" id="ARBA00005887"/>
    </source>
</evidence>
<dbReference type="InterPro" id="IPR001905">
    <property type="entry name" value="Ammonium_transpt"/>
</dbReference>
<feature type="transmembrane region" description="Helical" evidence="8">
    <location>
        <begin position="313"/>
        <end position="334"/>
    </location>
</feature>
<keyword evidence="4 8" id="KW-0812">Transmembrane</keyword>
<feature type="transmembrane region" description="Helical" evidence="8">
    <location>
        <begin position="435"/>
        <end position="460"/>
    </location>
</feature>
<dbReference type="GO" id="GO:0005886">
    <property type="term" value="C:plasma membrane"/>
    <property type="evidence" value="ECO:0007669"/>
    <property type="project" value="UniProtKB-SubCell"/>
</dbReference>
<proteinExistence type="inferred from homology"/>
<evidence type="ECO:0000256" key="1">
    <source>
        <dbReference type="ARBA" id="ARBA00004141"/>
    </source>
</evidence>
<comment type="subcellular location">
    <subcellularLocation>
        <location evidence="8">Cell membrane</location>
        <topology evidence="8">Multi-pass membrane protein</topology>
    </subcellularLocation>
    <subcellularLocation>
        <location evidence="1">Membrane</location>
        <topology evidence="1">Multi-pass membrane protein</topology>
    </subcellularLocation>
</comment>
<dbReference type="PANTHER" id="PTHR11730">
    <property type="entry name" value="AMMONIUM TRANSPORTER"/>
    <property type="match status" value="1"/>
</dbReference>
<dbReference type="AlphaFoldDB" id="A0A835XPU4"/>
<evidence type="ECO:0000256" key="9">
    <source>
        <dbReference type="SAM" id="MobiDB-lite"/>
    </source>
</evidence>